<keyword evidence="5" id="KW-1185">Reference proteome</keyword>
<reference evidence="4 5" key="1">
    <citation type="submission" date="2019-04" db="EMBL/GenBank/DDBJ databases">
        <title>Annotation for the trematode Fasciola gigantica.</title>
        <authorList>
            <person name="Choi Y.-J."/>
        </authorList>
    </citation>
    <scope>NUCLEOTIDE SEQUENCE [LARGE SCALE GENOMIC DNA]</scope>
    <source>
        <strain evidence="4">Uganda_cow_1</strain>
    </source>
</reference>
<accession>A0A504YGC3</accession>
<evidence type="ECO:0000313" key="5">
    <source>
        <dbReference type="Proteomes" id="UP000316759"/>
    </source>
</evidence>
<sequence>MPTFDEISVYYICSIPAKSAPSTNANCGEQNVNAVENLRPFVIPEHDGPRECTYFFTGENDTVMSFLIARISVRTEEGKCDNDYITIGDADTELPHKRYTACGNKRPNWQFFSTRNQMTLKLMVRSLLNNVSVMAMV</sequence>
<evidence type="ECO:0000259" key="3">
    <source>
        <dbReference type="PROSITE" id="PS01180"/>
    </source>
</evidence>
<dbReference type="PROSITE" id="PS01180">
    <property type="entry name" value="CUB"/>
    <property type="match status" value="1"/>
</dbReference>
<evidence type="ECO:0000256" key="2">
    <source>
        <dbReference type="PROSITE-ProRule" id="PRU00059"/>
    </source>
</evidence>
<proteinExistence type="predicted"/>
<dbReference type="AlphaFoldDB" id="A0A504YGC3"/>
<organism evidence="4 5">
    <name type="scientific">Fasciola gigantica</name>
    <name type="common">Giant liver fluke</name>
    <dbReference type="NCBI Taxonomy" id="46835"/>
    <lineage>
        <taxon>Eukaryota</taxon>
        <taxon>Metazoa</taxon>
        <taxon>Spiralia</taxon>
        <taxon>Lophotrochozoa</taxon>
        <taxon>Platyhelminthes</taxon>
        <taxon>Trematoda</taxon>
        <taxon>Digenea</taxon>
        <taxon>Plagiorchiida</taxon>
        <taxon>Echinostomata</taxon>
        <taxon>Echinostomatoidea</taxon>
        <taxon>Fasciolidae</taxon>
        <taxon>Fasciola</taxon>
    </lineage>
</organism>
<evidence type="ECO:0000256" key="1">
    <source>
        <dbReference type="ARBA" id="ARBA00023157"/>
    </source>
</evidence>
<dbReference type="Proteomes" id="UP000316759">
    <property type="component" value="Unassembled WGS sequence"/>
</dbReference>
<comment type="caution">
    <text evidence="4">The sequence shown here is derived from an EMBL/GenBank/DDBJ whole genome shotgun (WGS) entry which is preliminary data.</text>
</comment>
<dbReference type="EMBL" id="SUNJ01008996">
    <property type="protein sequence ID" value="TPP60772.1"/>
    <property type="molecule type" value="Genomic_DNA"/>
</dbReference>
<dbReference type="InterPro" id="IPR035914">
    <property type="entry name" value="Sperma_CUB_dom_sf"/>
</dbReference>
<feature type="domain" description="CUB" evidence="3">
    <location>
        <begin position="27"/>
        <end position="137"/>
    </location>
</feature>
<keyword evidence="1" id="KW-1015">Disulfide bond</keyword>
<comment type="caution">
    <text evidence="2">Lacks conserved residue(s) required for the propagation of feature annotation.</text>
</comment>
<dbReference type="Pfam" id="PF00431">
    <property type="entry name" value="CUB"/>
    <property type="match status" value="1"/>
</dbReference>
<gene>
    <name evidence="4" type="ORF">FGIG_09289</name>
</gene>
<name>A0A504YGC3_FASGI</name>
<protein>
    <recommendedName>
        <fullName evidence="3">CUB domain-containing protein</fullName>
    </recommendedName>
</protein>
<dbReference type="Gene3D" id="2.60.120.290">
    <property type="entry name" value="Spermadhesin, CUB domain"/>
    <property type="match status" value="1"/>
</dbReference>
<dbReference type="SUPFAM" id="SSF49854">
    <property type="entry name" value="Spermadhesin, CUB domain"/>
    <property type="match status" value="1"/>
</dbReference>
<dbReference type="InterPro" id="IPR000859">
    <property type="entry name" value="CUB_dom"/>
</dbReference>
<evidence type="ECO:0000313" key="4">
    <source>
        <dbReference type="EMBL" id="TPP60772.1"/>
    </source>
</evidence>